<comment type="caution">
    <text evidence="1">The sequence shown here is derived from an EMBL/GenBank/DDBJ whole genome shotgun (WGS) entry which is preliminary data.</text>
</comment>
<evidence type="ECO:0000313" key="2">
    <source>
        <dbReference type="Proteomes" id="UP001231124"/>
    </source>
</evidence>
<evidence type="ECO:0008006" key="3">
    <source>
        <dbReference type="Google" id="ProtNLM"/>
    </source>
</evidence>
<dbReference type="Proteomes" id="UP001231124">
    <property type="component" value="Unassembled WGS sequence"/>
</dbReference>
<name>A0ABU0HVI9_9HYPH</name>
<proteinExistence type="predicted"/>
<accession>A0ABU0HVI9</accession>
<dbReference type="EMBL" id="JAUSVP010000002">
    <property type="protein sequence ID" value="MDQ0446343.1"/>
    <property type="molecule type" value="Genomic_DNA"/>
</dbReference>
<sequence>MAGKRARAMPVNDRRKWEVWRAADEIRAEGTERVALRNVWARVKRNAGVAGNNQVVGEHLAQWAEDRGYSPVIELAGIPDKVSAHLAKAGVELWKAAQAEAAMVLERERVRMAEAVAIERELRNEALGMVDAREAVIEAQRAEIARLAGELERERKHLHLVRARAFWRRVAQEVWEILPEREPMHLSDILPRIGHEFVKEAEEHPGEWGTDLLRGVIDQRVKFKKLFAAEGSGRYRRRRPEDDAA</sequence>
<evidence type="ECO:0000313" key="1">
    <source>
        <dbReference type="EMBL" id="MDQ0446343.1"/>
    </source>
</evidence>
<protein>
    <recommendedName>
        <fullName evidence="3">KfrA N-terminal DNA-binding domain-containing protein</fullName>
    </recommendedName>
</protein>
<gene>
    <name evidence="1" type="ORF">QO012_000832</name>
</gene>
<dbReference type="RefSeq" id="WP_238204431.1">
    <property type="nucleotide sequence ID" value="NZ_BPQE01000017.1"/>
</dbReference>
<reference evidence="1 2" key="1">
    <citation type="submission" date="2023-07" db="EMBL/GenBank/DDBJ databases">
        <title>Genomic Encyclopedia of Type Strains, Phase IV (KMG-IV): sequencing the most valuable type-strain genomes for metagenomic binning, comparative biology and taxonomic classification.</title>
        <authorList>
            <person name="Goeker M."/>
        </authorList>
    </citation>
    <scope>NUCLEOTIDE SEQUENCE [LARGE SCALE GENOMIC DNA]</scope>
    <source>
        <strain evidence="1 2">DSM 19013</strain>
    </source>
</reference>
<organism evidence="1 2">
    <name type="scientific">Methylobacterium aerolatum</name>
    <dbReference type="NCBI Taxonomy" id="418708"/>
    <lineage>
        <taxon>Bacteria</taxon>
        <taxon>Pseudomonadati</taxon>
        <taxon>Pseudomonadota</taxon>
        <taxon>Alphaproteobacteria</taxon>
        <taxon>Hyphomicrobiales</taxon>
        <taxon>Methylobacteriaceae</taxon>
        <taxon>Methylobacterium</taxon>
    </lineage>
</organism>
<keyword evidence="2" id="KW-1185">Reference proteome</keyword>